<keyword evidence="5" id="KW-0560">Oxidoreductase</keyword>
<comment type="caution">
    <text evidence="8">The sequence shown here is derived from an EMBL/GenBank/DDBJ whole genome shotgun (WGS) entry which is preliminary data.</text>
</comment>
<dbReference type="RefSeq" id="WP_335962381.1">
    <property type="nucleotide sequence ID" value="NZ_JAXBLX010000028.1"/>
</dbReference>
<keyword evidence="9" id="KW-1185">Reference proteome</keyword>
<dbReference type="Proteomes" id="UP001589838">
    <property type="component" value="Unassembled WGS sequence"/>
</dbReference>
<dbReference type="SUPFAM" id="SSF51735">
    <property type="entry name" value="NAD(P)-binding Rossmann-fold domains"/>
    <property type="match status" value="1"/>
</dbReference>
<dbReference type="PANTHER" id="PTHR43161">
    <property type="entry name" value="SORBITOL DEHYDROGENASE"/>
    <property type="match status" value="1"/>
</dbReference>
<comment type="cofactor">
    <cofactor evidence="1 6">
        <name>Zn(2+)</name>
        <dbReference type="ChEBI" id="CHEBI:29105"/>
    </cofactor>
</comment>
<dbReference type="Pfam" id="PF00107">
    <property type="entry name" value="ADH_zinc_N"/>
    <property type="match status" value="1"/>
</dbReference>
<dbReference type="Gene3D" id="3.40.50.720">
    <property type="entry name" value="NAD(P)-binding Rossmann-like Domain"/>
    <property type="match status" value="1"/>
</dbReference>
<evidence type="ECO:0000256" key="3">
    <source>
        <dbReference type="ARBA" id="ARBA00022723"/>
    </source>
</evidence>
<sequence>MVRKMMVPSMELVNYDGPGTQLCAVMENPGEITVKRAKIPEPAPGEVRIKIKWVGICGSDVEVYRGERDPEFITYPTRLGHEVAGVIDKVGEDIIGLKEGDHVALRYVWGAFTEYVCCSPFSVKVIPKDFPLIEGSLVEVLPALVSAAELGNLSPNKNVLIMGQGVSGLALTQVLSLYSPKNLVVTDLFDEKLELAKKYGATHTYKLPSKDTNTMDIVGQDFPDGFDVVYPCLLEGDGMVDAIDAAAQNGQIVMYGCIGTCHKPVDFFKVHKKRLDILSTEPKRDIDNRRFFDEGLKLVLDGLVNTKETITHIFPLEKIDEAFKIRNEHKGDTIHVMIDCEVKPNNKAQLTNEKVTVNHD</sequence>
<dbReference type="Gene3D" id="3.90.180.10">
    <property type="entry name" value="Medium-chain alcohol dehydrogenases, catalytic domain"/>
    <property type="match status" value="2"/>
</dbReference>
<dbReference type="PROSITE" id="PS00059">
    <property type="entry name" value="ADH_ZINC"/>
    <property type="match status" value="1"/>
</dbReference>
<dbReference type="InterPro" id="IPR011032">
    <property type="entry name" value="GroES-like_sf"/>
</dbReference>
<organism evidence="8 9">
    <name type="scientific">Halalkalibacter kiskunsagensis</name>
    <dbReference type="NCBI Taxonomy" id="1548599"/>
    <lineage>
        <taxon>Bacteria</taxon>
        <taxon>Bacillati</taxon>
        <taxon>Bacillota</taxon>
        <taxon>Bacilli</taxon>
        <taxon>Bacillales</taxon>
        <taxon>Bacillaceae</taxon>
        <taxon>Halalkalibacter</taxon>
    </lineage>
</organism>
<dbReference type="Pfam" id="PF08240">
    <property type="entry name" value="ADH_N"/>
    <property type="match status" value="1"/>
</dbReference>
<keyword evidence="3 6" id="KW-0479">Metal-binding</keyword>
<name>A0ABV6KDC9_9BACI</name>
<gene>
    <name evidence="8" type="ORF">ACFFHM_12695</name>
</gene>
<evidence type="ECO:0000256" key="6">
    <source>
        <dbReference type="RuleBase" id="RU361277"/>
    </source>
</evidence>
<dbReference type="SMART" id="SM00829">
    <property type="entry name" value="PKS_ER"/>
    <property type="match status" value="1"/>
</dbReference>
<dbReference type="InterPro" id="IPR036291">
    <property type="entry name" value="NAD(P)-bd_dom_sf"/>
</dbReference>
<feature type="domain" description="Enoyl reductase (ER)" evidence="7">
    <location>
        <begin position="30"/>
        <end position="254"/>
    </location>
</feature>
<proteinExistence type="inferred from homology"/>
<dbReference type="EMBL" id="JBHLUX010000031">
    <property type="protein sequence ID" value="MFC0471322.1"/>
    <property type="molecule type" value="Genomic_DNA"/>
</dbReference>
<protein>
    <submittedName>
        <fullName evidence="8">Zinc-binding dehydrogenase</fullName>
    </submittedName>
</protein>
<comment type="similarity">
    <text evidence="2 6">Belongs to the zinc-containing alcohol dehydrogenase family.</text>
</comment>
<accession>A0ABV6KDC9</accession>
<evidence type="ECO:0000256" key="5">
    <source>
        <dbReference type="ARBA" id="ARBA00023002"/>
    </source>
</evidence>
<evidence type="ECO:0000256" key="2">
    <source>
        <dbReference type="ARBA" id="ARBA00008072"/>
    </source>
</evidence>
<reference evidence="8 9" key="1">
    <citation type="submission" date="2024-09" db="EMBL/GenBank/DDBJ databases">
        <authorList>
            <person name="Sun Q."/>
            <person name="Mori K."/>
        </authorList>
    </citation>
    <scope>NUCLEOTIDE SEQUENCE [LARGE SCALE GENOMIC DNA]</scope>
    <source>
        <strain evidence="8 9">NCAIM B.02610</strain>
    </source>
</reference>
<evidence type="ECO:0000313" key="8">
    <source>
        <dbReference type="EMBL" id="MFC0471322.1"/>
    </source>
</evidence>
<dbReference type="InterPro" id="IPR013149">
    <property type="entry name" value="ADH-like_C"/>
</dbReference>
<evidence type="ECO:0000256" key="1">
    <source>
        <dbReference type="ARBA" id="ARBA00001947"/>
    </source>
</evidence>
<evidence type="ECO:0000256" key="4">
    <source>
        <dbReference type="ARBA" id="ARBA00022833"/>
    </source>
</evidence>
<dbReference type="SUPFAM" id="SSF50129">
    <property type="entry name" value="GroES-like"/>
    <property type="match status" value="1"/>
</dbReference>
<dbReference type="InterPro" id="IPR013154">
    <property type="entry name" value="ADH-like_N"/>
</dbReference>
<evidence type="ECO:0000259" key="7">
    <source>
        <dbReference type="SMART" id="SM00829"/>
    </source>
</evidence>
<evidence type="ECO:0000313" key="9">
    <source>
        <dbReference type="Proteomes" id="UP001589838"/>
    </source>
</evidence>
<dbReference type="InterPro" id="IPR002328">
    <property type="entry name" value="ADH_Zn_CS"/>
</dbReference>
<dbReference type="InterPro" id="IPR020843">
    <property type="entry name" value="ER"/>
</dbReference>
<keyword evidence="4 6" id="KW-0862">Zinc</keyword>